<feature type="transmembrane region" description="Helical" evidence="1">
    <location>
        <begin position="64"/>
        <end position="83"/>
    </location>
</feature>
<protein>
    <submittedName>
        <fullName evidence="2">Uncharacterized protein</fullName>
    </submittedName>
</protein>
<accession>A0A4V1ZAG4</accession>
<dbReference type="OrthoDB" id="9824214at2"/>
<organism evidence="2 3">
    <name type="scientific">Hymenobacter persicinus</name>
    <dbReference type="NCBI Taxonomy" id="2025506"/>
    <lineage>
        <taxon>Bacteria</taxon>
        <taxon>Pseudomonadati</taxon>
        <taxon>Bacteroidota</taxon>
        <taxon>Cytophagia</taxon>
        <taxon>Cytophagales</taxon>
        <taxon>Hymenobacteraceae</taxon>
        <taxon>Hymenobacter</taxon>
    </lineage>
</organism>
<keyword evidence="1" id="KW-1133">Transmembrane helix</keyword>
<feature type="transmembrane region" description="Helical" evidence="1">
    <location>
        <begin position="89"/>
        <end position="110"/>
    </location>
</feature>
<dbReference type="RefSeq" id="WP_129922105.1">
    <property type="nucleotide sequence ID" value="NZ_SEWE01000037.1"/>
</dbReference>
<dbReference type="EMBL" id="SEWE01000037">
    <property type="protein sequence ID" value="RYU78009.1"/>
    <property type="molecule type" value="Genomic_DNA"/>
</dbReference>
<proteinExistence type="predicted"/>
<sequence>MLYQEHFAGGTLFQRSLFSTKYFSFTDHKVLIREKSLAGEKSVLVPFEEIGRDRLVALRRKPEFLVVAALVFGGSLLGLYDYLAGSGGSTLEGVLEGIVGAVVLALAFFLTQQRTLILVNDDQKGVVLFLPLKGEAPATEEFIRVLLKKRDLYLRQQYGHLSHLLDYDLQLNRLTFLYKAHVISQAEFTARRDKLDALFPQKTDMPSGFSFSLN</sequence>
<keyword evidence="1" id="KW-0472">Membrane</keyword>
<comment type="caution">
    <text evidence="2">The sequence shown here is derived from an EMBL/GenBank/DDBJ whole genome shotgun (WGS) entry which is preliminary data.</text>
</comment>
<dbReference type="Proteomes" id="UP000294155">
    <property type="component" value="Unassembled WGS sequence"/>
</dbReference>
<evidence type="ECO:0000313" key="3">
    <source>
        <dbReference type="Proteomes" id="UP000294155"/>
    </source>
</evidence>
<gene>
    <name evidence="2" type="ORF">EWM57_15690</name>
</gene>
<evidence type="ECO:0000313" key="2">
    <source>
        <dbReference type="EMBL" id="RYU78009.1"/>
    </source>
</evidence>
<evidence type="ECO:0000256" key="1">
    <source>
        <dbReference type="SAM" id="Phobius"/>
    </source>
</evidence>
<reference evidence="2 3" key="1">
    <citation type="submission" date="2019-02" db="EMBL/GenBank/DDBJ databases">
        <title>Bacterial novel species isolated from soil.</title>
        <authorList>
            <person name="Jung H.-Y."/>
        </authorList>
    </citation>
    <scope>NUCLEOTIDE SEQUENCE [LARGE SCALE GENOMIC DNA]</scope>
    <source>
        <strain evidence="2 3">1-3-3-3</strain>
    </source>
</reference>
<dbReference type="AlphaFoldDB" id="A0A4V1ZAG4"/>
<keyword evidence="3" id="KW-1185">Reference proteome</keyword>
<name>A0A4V1ZAG4_9BACT</name>
<keyword evidence="1" id="KW-0812">Transmembrane</keyword>